<dbReference type="OrthoDB" id="310217at2759"/>
<evidence type="ECO:0000256" key="3">
    <source>
        <dbReference type="ARBA" id="ARBA00022741"/>
    </source>
</evidence>
<name>A0A5N6KTB4_9ROSI</name>
<dbReference type="SUPFAM" id="SSF48403">
    <property type="entry name" value="Ankyrin repeat"/>
    <property type="match status" value="1"/>
</dbReference>
<feature type="compositionally biased region" description="Polar residues" evidence="7">
    <location>
        <begin position="891"/>
        <end position="905"/>
    </location>
</feature>
<evidence type="ECO:0000256" key="2">
    <source>
        <dbReference type="ARBA" id="ARBA00022679"/>
    </source>
</evidence>
<feature type="region of interest" description="Disordered" evidence="7">
    <location>
        <begin position="1"/>
        <end position="137"/>
    </location>
</feature>
<dbReference type="PROSITE" id="PS00108">
    <property type="entry name" value="PROTEIN_KINASE_ST"/>
    <property type="match status" value="1"/>
</dbReference>
<dbReference type="SUPFAM" id="SSF56112">
    <property type="entry name" value="Protein kinase-like (PK-like)"/>
    <property type="match status" value="1"/>
</dbReference>
<dbReference type="PANTHER" id="PTHR43671:SF13">
    <property type="entry name" value="SERINE_THREONINE-PROTEIN KINASE NEK2"/>
    <property type="match status" value="1"/>
</dbReference>
<evidence type="ECO:0000256" key="1">
    <source>
        <dbReference type="ARBA" id="ARBA00012513"/>
    </source>
</evidence>
<dbReference type="Pfam" id="PF12796">
    <property type="entry name" value="Ank_2"/>
    <property type="match status" value="1"/>
</dbReference>
<feature type="compositionally biased region" description="Polar residues" evidence="7">
    <location>
        <begin position="1"/>
        <end position="11"/>
    </location>
</feature>
<dbReference type="AlphaFoldDB" id="A0A5N6KTB4"/>
<evidence type="ECO:0000259" key="9">
    <source>
        <dbReference type="PROSITE" id="PS50011"/>
    </source>
</evidence>
<dbReference type="InterPro" id="IPR008271">
    <property type="entry name" value="Ser/Thr_kinase_AS"/>
</dbReference>
<keyword evidence="8" id="KW-0472">Membrane</keyword>
<evidence type="ECO:0000256" key="8">
    <source>
        <dbReference type="SAM" id="Phobius"/>
    </source>
</evidence>
<keyword evidence="5" id="KW-0067">ATP-binding</keyword>
<dbReference type="EC" id="2.7.11.1" evidence="1"/>
<dbReference type="Gene3D" id="1.25.40.20">
    <property type="entry name" value="Ankyrin repeat-containing domain"/>
    <property type="match status" value="1"/>
</dbReference>
<dbReference type="Proteomes" id="UP000327013">
    <property type="component" value="Unassembled WGS sequence"/>
</dbReference>
<organism evidence="10 11">
    <name type="scientific">Carpinus fangiana</name>
    <dbReference type="NCBI Taxonomy" id="176857"/>
    <lineage>
        <taxon>Eukaryota</taxon>
        <taxon>Viridiplantae</taxon>
        <taxon>Streptophyta</taxon>
        <taxon>Embryophyta</taxon>
        <taxon>Tracheophyta</taxon>
        <taxon>Spermatophyta</taxon>
        <taxon>Magnoliopsida</taxon>
        <taxon>eudicotyledons</taxon>
        <taxon>Gunneridae</taxon>
        <taxon>Pentapetalae</taxon>
        <taxon>rosids</taxon>
        <taxon>fabids</taxon>
        <taxon>Fagales</taxon>
        <taxon>Betulaceae</taxon>
        <taxon>Carpinus</taxon>
    </lineage>
</organism>
<dbReference type="GO" id="GO:0005524">
    <property type="term" value="F:ATP binding"/>
    <property type="evidence" value="ECO:0007669"/>
    <property type="project" value="UniProtKB-KW"/>
</dbReference>
<gene>
    <name evidence="10" type="ORF">FH972_022615</name>
</gene>
<feature type="domain" description="Protein kinase" evidence="9">
    <location>
        <begin position="248"/>
        <end position="549"/>
    </location>
</feature>
<dbReference type="Gene3D" id="1.10.510.10">
    <property type="entry name" value="Transferase(Phosphotransferase) domain 1"/>
    <property type="match status" value="1"/>
</dbReference>
<evidence type="ECO:0000256" key="7">
    <source>
        <dbReference type="SAM" id="MobiDB-lite"/>
    </source>
</evidence>
<reference evidence="10 11" key="1">
    <citation type="submission" date="2019-06" db="EMBL/GenBank/DDBJ databases">
        <title>A chromosomal-level reference genome of Carpinus fangiana (Coryloideae, Betulaceae).</title>
        <authorList>
            <person name="Yang X."/>
            <person name="Wang Z."/>
            <person name="Zhang L."/>
            <person name="Hao G."/>
            <person name="Liu J."/>
            <person name="Yang Y."/>
        </authorList>
    </citation>
    <scope>NUCLEOTIDE SEQUENCE [LARGE SCALE GENOMIC DNA]</scope>
    <source>
        <strain evidence="10">Cfa_2016G</strain>
        <tissue evidence="10">Leaf</tissue>
    </source>
</reference>
<feature type="compositionally biased region" description="Polar residues" evidence="7">
    <location>
        <begin position="930"/>
        <end position="946"/>
    </location>
</feature>
<dbReference type="InterPro" id="IPR002110">
    <property type="entry name" value="Ankyrin_rpt"/>
</dbReference>
<dbReference type="Pfam" id="PF00069">
    <property type="entry name" value="Pkinase"/>
    <property type="match status" value="1"/>
</dbReference>
<proteinExistence type="predicted"/>
<dbReference type="PROSITE" id="PS50297">
    <property type="entry name" value="ANK_REP_REGION"/>
    <property type="match status" value="1"/>
</dbReference>
<dbReference type="EMBL" id="VIBQ01000012">
    <property type="protein sequence ID" value="KAB8343021.1"/>
    <property type="molecule type" value="Genomic_DNA"/>
</dbReference>
<dbReference type="InterPro" id="IPR050660">
    <property type="entry name" value="NEK_Ser/Thr_kinase"/>
</dbReference>
<keyword evidence="11" id="KW-1185">Reference proteome</keyword>
<dbReference type="PROSITE" id="PS50011">
    <property type="entry name" value="PROTEIN_KINASE_DOM"/>
    <property type="match status" value="1"/>
</dbReference>
<keyword evidence="8" id="KW-1133">Transmembrane helix</keyword>
<evidence type="ECO:0000313" key="10">
    <source>
        <dbReference type="EMBL" id="KAB8343021.1"/>
    </source>
</evidence>
<feature type="compositionally biased region" description="Polar residues" evidence="7">
    <location>
        <begin position="59"/>
        <end position="74"/>
    </location>
</feature>
<protein>
    <recommendedName>
        <fullName evidence="1">non-specific serine/threonine protein kinase</fullName>
        <ecNumber evidence="1">2.7.11.1</ecNumber>
    </recommendedName>
</protein>
<dbReference type="InterPro" id="IPR036770">
    <property type="entry name" value="Ankyrin_rpt-contain_sf"/>
</dbReference>
<dbReference type="InterPro" id="IPR000719">
    <property type="entry name" value="Prot_kinase_dom"/>
</dbReference>
<comment type="caution">
    <text evidence="10">The sequence shown here is derived from an EMBL/GenBank/DDBJ whole genome shotgun (WGS) entry which is preliminary data.</text>
</comment>
<keyword evidence="2" id="KW-0808">Transferase</keyword>
<feature type="region of interest" description="Disordered" evidence="7">
    <location>
        <begin position="930"/>
        <end position="952"/>
    </location>
</feature>
<dbReference type="PROSITE" id="PS50088">
    <property type="entry name" value="ANK_REPEAT"/>
    <property type="match status" value="1"/>
</dbReference>
<evidence type="ECO:0000313" key="11">
    <source>
        <dbReference type="Proteomes" id="UP000327013"/>
    </source>
</evidence>
<feature type="transmembrane region" description="Helical" evidence="8">
    <location>
        <begin position="696"/>
        <end position="718"/>
    </location>
</feature>
<keyword evidence="8" id="KW-0812">Transmembrane</keyword>
<dbReference type="SMART" id="SM00248">
    <property type="entry name" value="ANK"/>
    <property type="match status" value="3"/>
</dbReference>
<evidence type="ECO:0000256" key="6">
    <source>
        <dbReference type="PROSITE-ProRule" id="PRU00023"/>
    </source>
</evidence>
<dbReference type="PANTHER" id="PTHR43671">
    <property type="entry name" value="SERINE/THREONINE-PROTEIN KINASE NEK"/>
    <property type="match status" value="1"/>
</dbReference>
<keyword evidence="6" id="KW-0040">ANK repeat</keyword>
<feature type="compositionally biased region" description="Polar residues" evidence="7">
    <location>
        <begin position="28"/>
        <end position="47"/>
    </location>
</feature>
<dbReference type="GO" id="GO:0004674">
    <property type="term" value="F:protein serine/threonine kinase activity"/>
    <property type="evidence" value="ECO:0007669"/>
    <property type="project" value="UniProtKB-EC"/>
</dbReference>
<evidence type="ECO:0000256" key="5">
    <source>
        <dbReference type="ARBA" id="ARBA00022840"/>
    </source>
</evidence>
<feature type="region of interest" description="Disordered" evidence="7">
    <location>
        <begin position="886"/>
        <end position="909"/>
    </location>
</feature>
<feature type="repeat" description="ANK" evidence="6">
    <location>
        <begin position="494"/>
        <end position="526"/>
    </location>
</feature>
<feature type="transmembrane region" description="Helical" evidence="8">
    <location>
        <begin position="562"/>
        <end position="586"/>
    </location>
</feature>
<evidence type="ECO:0000256" key="4">
    <source>
        <dbReference type="ARBA" id="ARBA00022777"/>
    </source>
</evidence>
<feature type="region of interest" description="Disordered" evidence="7">
    <location>
        <begin position="153"/>
        <end position="172"/>
    </location>
</feature>
<accession>A0A5N6KTB4</accession>
<sequence length="952" mass="108246">MTENQSESNSPPVNPAAGSKNIDLEVSVSDTANNINSHASVQHTTAKGNYGDPKVKGKMSSNQIEAEDVPQSTVRHVLGASSPEQSHGNLERRSIITTRRKPVPTVHSPYEIKIQDMDGSANSKDDDDEPGLVPSRISFLSQPSNLERFWTKASSQGLGQQPHSNEDRAASFNPVLTTVEASEKEEHTEPSFQVFNVAAQPSGKSIAFSTREAVIESTEEALHKEKPKQPSSNKDDMRLRFHYHPVAKILATASSYGQAKSVYIVKRIAEDNHPEGYFIRKEYSFRADGQGSAQISEARWRHRKEIEILDSLQHPHILKLEDRGTWSDDRYFTAYLITEYCLGGDMSKFTGLGNGETSSLPLEEWWSVFYQLASALFYCHDGIIVTHDRIEYTTGSHKHEPILHRDIKPENVTMQRLADDNIRDSRVRTVLNECIKGEARNRPNALEILLFTGPNERRTRTYVHPGKIAVETGDIRLFQILVDKGMNLYPHVDDCSTPLHWAAANGKLEMARFLLDGEIRIDPENQVDRTGVFDTLQLETPKPEPEPVVKKIDATWAKVIRFILRVSAAVLIAAAKVGSLVLNVLLTGRSARKNAKRAETDNTYCVEVKFSALDRTSRGVTPLRLAAENGHEEMFLLLRDSICKTRFEWKWNIKRRVADYWHLLCVDQARPWWTWKLFWEQDNFTFASKRLQNTTFVALFLHFAQLAITAWAFNLGMIQDNGSPALLKQVGSRVYNLSKGSRIRAVIGKTGFSQGGTLSKFFLMDEESVFRQHTWRTADDAKDWEGQMGKTMARFFWRQNNVPSPEQGSRFWRYLVPPPRPFDPYDFNNKSYRKPIRPETWSGWRGCIEGPVALFWWCYMTISIRLHEHQNQQSILTDSSAAQVEHVQEKATASSAPHQRQTPISGQQTGVVVQQQRIWMQEIARSPEISDQYTPSLQPRSLQQPSRAYVRD</sequence>
<feature type="compositionally biased region" description="Polar residues" evidence="7">
    <location>
        <begin position="153"/>
        <end position="163"/>
    </location>
</feature>
<dbReference type="InterPro" id="IPR011009">
    <property type="entry name" value="Kinase-like_dom_sf"/>
</dbReference>
<keyword evidence="4" id="KW-0418">Kinase</keyword>
<keyword evidence="3" id="KW-0547">Nucleotide-binding</keyword>